<evidence type="ECO:0000313" key="2">
    <source>
        <dbReference type="EMBL" id="KAJ2846747.1"/>
    </source>
</evidence>
<dbReference type="OrthoDB" id="5574777at2759"/>
<reference evidence="2" key="1">
    <citation type="submission" date="2022-07" db="EMBL/GenBank/DDBJ databases">
        <title>Phylogenomic reconstructions and comparative analyses of Kickxellomycotina fungi.</title>
        <authorList>
            <person name="Reynolds N.K."/>
            <person name="Stajich J.E."/>
            <person name="Barry K."/>
            <person name="Grigoriev I.V."/>
            <person name="Crous P."/>
            <person name="Smith M.E."/>
        </authorList>
    </citation>
    <scope>NUCLEOTIDE SEQUENCE</scope>
    <source>
        <strain evidence="2">NRRL 1566</strain>
    </source>
</reference>
<accession>A0A9W8IA63</accession>
<evidence type="ECO:0000313" key="3">
    <source>
        <dbReference type="Proteomes" id="UP001139887"/>
    </source>
</evidence>
<feature type="region of interest" description="Disordered" evidence="1">
    <location>
        <begin position="545"/>
        <end position="617"/>
    </location>
</feature>
<dbReference type="Gene3D" id="2.40.50.140">
    <property type="entry name" value="Nucleic acid-binding proteins"/>
    <property type="match status" value="1"/>
</dbReference>
<evidence type="ECO:0008006" key="4">
    <source>
        <dbReference type="Google" id="ProtNLM"/>
    </source>
</evidence>
<dbReference type="AlphaFoldDB" id="A0A9W8IA63"/>
<feature type="compositionally biased region" description="Polar residues" evidence="1">
    <location>
        <begin position="596"/>
        <end position="617"/>
    </location>
</feature>
<dbReference type="EMBL" id="JANBUW010000463">
    <property type="protein sequence ID" value="KAJ2846747.1"/>
    <property type="molecule type" value="Genomic_DNA"/>
</dbReference>
<dbReference type="InterPro" id="IPR012340">
    <property type="entry name" value="NA-bd_OB-fold"/>
</dbReference>
<dbReference type="Proteomes" id="UP001139887">
    <property type="component" value="Unassembled WGS sequence"/>
</dbReference>
<sequence length="617" mass="67854">MSPQLVQILRLPVLSSAGSHGVSGQPSSAGLNLVFPACPSCAHKAEINHAGWVCTHCHLELQTKDICWKYRLRFSAVTAQGSCEFAASVLGSAADPWFGCSASQWVDEVDWGLQTLAQCRNEAVDAELSDRMENRLAAAIGLIFGAFGHHVFVDMRKAPSVGRTRYPIQYSVTRIIPFNVASAIYAQSTFVNLLMLWKYVVYEAVLAAVFSKDECLSYNIEQSQLLHSLEAGIQDIAAWNGLSAAQTIVTTSDVSDIHSMESNEQIAAADLLDNWDHIFETHNESVETQEDDKAYNPTAEFNDSQIDEILNNSSQLFIFDSSSIGKAEAHETSLSMQFFEESLHDEHIHSLVLDSQQQLHCTNSQVLTGDEFDDFGDSYPLSRLSDLLAEPFDFTPSCALLQDFRVTPRSASQSSWLATPHMLSNTPSGQEALPADYSRRFASMSEGKTVLVLAEETPKVNSGGFKRKLEFSVPETPLAARSGSSNSNCQNLQLSIRKLSRSASLDATKVVPETPTIKHKFSIHASQQDPSTVSALVKRHSERYRPLLMTGGASRSNRSSKTRLLSRKNRRNLSPRPSLGKIQSETAVEPHIKSLKLQNGDSFEASDGNSDSGDSWI</sequence>
<evidence type="ECO:0000256" key="1">
    <source>
        <dbReference type="SAM" id="MobiDB-lite"/>
    </source>
</evidence>
<gene>
    <name evidence="2" type="ORF">IWW36_004203</name>
</gene>
<keyword evidence="3" id="KW-1185">Reference proteome</keyword>
<proteinExistence type="predicted"/>
<organism evidence="2 3">
    <name type="scientific">Coemansia brasiliensis</name>
    <dbReference type="NCBI Taxonomy" id="2650707"/>
    <lineage>
        <taxon>Eukaryota</taxon>
        <taxon>Fungi</taxon>
        <taxon>Fungi incertae sedis</taxon>
        <taxon>Zoopagomycota</taxon>
        <taxon>Kickxellomycotina</taxon>
        <taxon>Kickxellomycetes</taxon>
        <taxon>Kickxellales</taxon>
        <taxon>Kickxellaceae</taxon>
        <taxon>Coemansia</taxon>
    </lineage>
</organism>
<protein>
    <recommendedName>
        <fullName evidence="4">Replication factor A C-terminal domain-containing protein</fullName>
    </recommendedName>
</protein>
<comment type="caution">
    <text evidence="2">The sequence shown here is derived from an EMBL/GenBank/DDBJ whole genome shotgun (WGS) entry which is preliminary data.</text>
</comment>
<dbReference type="SUPFAM" id="SSF50249">
    <property type="entry name" value="Nucleic acid-binding proteins"/>
    <property type="match status" value="1"/>
</dbReference>
<feature type="compositionally biased region" description="Basic residues" evidence="1">
    <location>
        <begin position="558"/>
        <end position="573"/>
    </location>
</feature>
<name>A0A9W8IA63_9FUNG</name>